<evidence type="ECO:0000313" key="2">
    <source>
        <dbReference type="EMBL" id="KAG8553876.1"/>
    </source>
</evidence>
<dbReference type="EMBL" id="WNYA01000010">
    <property type="protein sequence ID" value="KAG8553876.1"/>
    <property type="molecule type" value="Genomic_DNA"/>
</dbReference>
<name>A0AAV6ZX27_ENGPU</name>
<evidence type="ECO:0000256" key="1">
    <source>
        <dbReference type="SAM" id="MobiDB-lite"/>
    </source>
</evidence>
<organism evidence="2 3">
    <name type="scientific">Engystomops pustulosus</name>
    <name type="common">Tungara frog</name>
    <name type="synonym">Physalaemus pustulosus</name>
    <dbReference type="NCBI Taxonomy" id="76066"/>
    <lineage>
        <taxon>Eukaryota</taxon>
        <taxon>Metazoa</taxon>
        <taxon>Chordata</taxon>
        <taxon>Craniata</taxon>
        <taxon>Vertebrata</taxon>
        <taxon>Euteleostomi</taxon>
        <taxon>Amphibia</taxon>
        <taxon>Batrachia</taxon>
        <taxon>Anura</taxon>
        <taxon>Neobatrachia</taxon>
        <taxon>Hyloidea</taxon>
        <taxon>Leptodactylidae</taxon>
        <taxon>Leiuperinae</taxon>
        <taxon>Engystomops</taxon>
    </lineage>
</organism>
<keyword evidence="3" id="KW-1185">Reference proteome</keyword>
<sequence length="122" mass="13937">MVSGDAAIISLTIPLLGLLKNSLVSMKSEALRSSQETGEEYSLVDSQSTLRSVSQRISEEVEVEEDEEEEEENVGETQEGTIVESFTVQSWRSWRRRKWTVRPVRGVNSYALVLWRIWQISC</sequence>
<gene>
    <name evidence="2" type="ORF">GDO81_003585</name>
</gene>
<accession>A0AAV6ZX27</accession>
<evidence type="ECO:0000313" key="3">
    <source>
        <dbReference type="Proteomes" id="UP000824782"/>
    </source>
</evidence>
<reference evidence="2" key="1">
    <citation type="thesis" date="2020" institute="ProQuest LLC" country="789 East Eisenhower Parkway, Ann Arbor, MI, USA">
        <title>Comparative Genomics and Chromosome Evolution.</title>
        <authorList>
            <person name="Mudd A.B."/>
        </authorList>
    </citation>
    <scope>NUCLEOTIDE SEQUENCE</scope>
    <source>
        <strain evidence="2">237g6f4</strain>
        <tissue evidence="2">Blood</tissue>
    </source>
</reference>
<protein>
    <submittedName>
        <fullName evidence="2">Uncharacterized protein</fullName>
    </submittedName>
</protein>
<dbReference type="Proteomes" id="UP000824782">
    <property type="component" value="Unassembled WGS sequence"/>
</dbReference>
<comment type="caution">
    <text evidence="2">The sequence shown here is derived from an EMBL/GenBank/DDBJ whole genome shotgun (WGS) entry which is preliminary data.</text>
</comment>
<feature type="region of interest" description="Disordered" evidence="1">
    <location>
        <begin position="59"/>
        <end position="78"/>
    </location>
</feature>
<dbReference type="AlphaFoldDB" id="A0AAV6ZX27"/>
<proteinExistence type="predicted"/>
<feature type="compositionally biased region" description="Acidic residues" evidence="1">
    <location>
        <begin position="60"/>
        <end position="74"/>
    </location>
</feature>